<keyword evidence="1" id="KW-1133">Transmembrane helix</keyword>
<evidence type="ECO:0000313" key="5">
    <source>
        <dbReference type="Proteomes" id="UP000297914"/>
    </source>
</evidence>
<dbReference type="EMBL" id="QORK01000021">
    <property type="protein sequence ID" value="TFF79860.1"/>
    <property type="molecule type" value="Genomic_DNA"/>
</dbReference>
<evidence type="ECO:0000313" key="4">
    <source>
        <dbReference type="Proteomes" id="UP000297720"/>
    </source>
</evidence>
<name>A0A5F0KAJ9_9GAMM</name>
<sequence length="146" mass="16690">MLEKGFSVPALLDPSLPERVSWWPLAFGWRWLGALLLLALCVMALSRLARWRRNRWRREAGAMMATLRDVDGWLAMIKRIRLVHHPRAEVARAISPAEILAGVPVDEASRHLLCERYCRPDSQLTPAQNARLARQIAAWLESLPHV</sequence>
<keyword evidence="1" id="KW-0472">Membrane</keyword>
<accession>A0A5F0KAJ9</accession>
<dbReference type="EMBL" id="QORL01000021">
    <property type="protein sequence ID" value="TFF75571.1"/>
    <property type="molecule type" value="Genomic_DNA"/>
</dbReference>
<feature type="transmembrane region" description="Helical" evidence="1">
    <location>
        <begin position="29"/>
        <end position="49"/>
    </location>
</feature>
<gene>
    <name evidence="2" type="ORF">DRM93_11220</name>
    <name evidence="3" type="ORF">DRM94_11220</name>
</gene>
<dbReference type="OrthoDB" id="6539581at2"/>
<dbReference type="Proteomes" id="UP000297914">
    <property type="component" value="Unassembled WGS sequence"/>
</dbReference>
<proteinExistence type="predicted"/>
<evidence type="ECO:0000256" key="1">
    <source>
        <dbReference type="SAM" id="Phobius"/>
    </source>
</evidence>
<organism evidence="3 5">
    <name type="scientific">Aeromonas taiwanensis</name>
    <dbReference type="NCBI Taxonomy" id="633417"/>
    <lineage>
        <taxon>Bacteria</taxon>
        <taxon>Pseudomonadati</taxon>
        <taxon>Pseudomonadota</taxon>
        <taxon>Gammaproteobacteria</taxon>
        <taxon>Aeromonadales</taxon>
        <taxon>Aeromonadaceae</taxon>
        <taxon>Aeromonas</taxon>
    </lineage>
</organism>
<dbReference type="AlphaFoldDB" id="A0A5F0KAJ9"/>
<evidence type="ECO:0000313" key="2">
    <source>
        <dbReference type="EMBL" id="TFF75571.1"/>
    </source>
</evidence>
<keyword evidence="1" id="KW-0812">Transmembrane</keyword>
<keyword evidence="4" id="KW-1185">Reference proteome</keyword>
<protein>
    <submittedName>
        <fullName evidence="3">DUF4381 family protein</fullName>
    </submittedName>
</protein>
<dbReference type="InterPro" id="IPR025489">
    <property type="entry name" value="DUF4381"/>
</dbReference>
<dbReference type="RefSeq" id="WP_134695856.1">
    <property type="nucleotide sequence ID" value="NZ_JALNPI010000016.1"/>
</dbReference>
<dbReference type="Proteomes" id="UP000297720">
    <property type="component" value="Unassembled WGS sequence"/>
</dbReference>
<reference evidence="3 5" key="1">
    <citation type="submission" date="2018-06" db="EMBL/GenBank/DDBJ databases">
        <title>Occurrence of a novel blaKPC-2- and qnrS2- harbouring IncP6 plasmid from Aeromonas taiwanensis isolates recovered from the river sediments.</title>
        <authorList>
            <person name="Zheng B."/>
            <person name="Yu X."/>
            <person name="Xiao Y."/>
        </authorList>
    </citation>
    <scope>NUCLEOTIDE SEQUENCE [LARGE SCALE GENOMIC DNA]</scope>
    <source>
        <strain evidence="2 4">1713</strain>
        <strain evidence="3 5">198</strain>
    </source>
</reference>
<evidence type="ECO:0000313" key="3">
    <source>
        <dbReference type="EMBL" id="TFF79860.1"/>
    </source>
</evidence>
<dbReference type="Pfam" id="PF14316">
    <property type="entry name" value="DUF4381"/>
    <property type="match status" value="1"/>
</dbReference>
<comment type="caution">
    <text evidence="3">The sequence shown here is derived from an EMBL/GenBank/DDBJ whole genome shotgun (WGS) entry which is preliminary data.</text>
</comment>